<evidence type="ECO:0000256" key="1">
    <source>
        <dbReference type="SAM" id="MobiDB-lite"/>
    </source>
</evidence>
<keyword evidence="3" id="KW-1185">Reference proteome</keyword>
<organism evidence="2 3">
    <name type="scientific">Lolium multiflorum</name>
    <name type="common">Italian ryegrass</name>
    <name type="synonym">Lolium perenne subsp. multiflorum</name>
    <dbReference type="NCBI Taxonomy" id="4521"/>
    <lineage>
        <taxon>Eukaryota</taxon>
        <taxon>Viridiplantae</taxon>
        <taxon>Streptophyta</taxon>
        <taxon>Embryophyta</taxon>
        <taxon>Tracheophyta</taxon>
        <taxon>Spermatophyta</taxon>
        <taxon>Magnoliopsida</taxon>
        <taxon>Liliopsida</taxon>
        <taxon>Poales</taxon>
        <taxon>Poaceae</taxon>
        <taxon>BOP clade</taxon>
        <taxon>Pooideae</taxon>
        <taxon>Poodae</taxon>
        <taxon>Poeae</taxon>
        <taxon>Poeae Chloroplast Group 2 (Poeae type)</taxon>
        <taxon>Loliodinae</taxon>
        <taxon>Loliinae</taxon>
        <taxon>Lolium</taxon>
    </lineage>
</organism>
<proteinExistence type="predicted"/>
<comment type="caution">
    <text evidence="2">The sequence shown here is derived from an EMBL/GenBank/DDBJ whole genome shotgun (WGS) entry which is preliminary data.</text>
</comment>
<dbReference type="AlphaFoldDB" id="A0AAD8QVK5"/>
<evidence type="ECO:0000313" key="3">
    <source>
        <dbReference type="Proteomes" id="UP001231189"/>
    </source>
</evidence>
<feature type="region of interest" description="Disordered" evidence="1">
    <location>
        <begin position="227"/>
        <end position="247"/>
    </location>
</feature>
<accession>A0AAD8QVK5</accession>
<dbReference type="EMBL" id="JAUUTY010000007">
    <property type="protein sequence ID" value="KAK1608996.1"/>
    <property type="molecule type" value="Genomic_DNA"/>
</dbReference>
<gene>
    <name evidence="2" type="ORF">QYE76_032669</name>
</gene>
<evidence type="ECO:0000313" key="2">
    <source>
        <dbReference type="EMBL" id="KAK1608996.1"/>
    </source>
</evidence>
<protein>
    <submittedName>
        <fullName evidence="2">Uncharacterized protein</fullName>
    </submittedName>
</protein>
<feature type="compositionally biased region" description="Basic and acidic residues" evidence="1">
    <location>
        <begin position="227"/>
        <end position="239"/>
    </location>
</feature>
<name>A0AAD8QVK5_LOLMU</name>
<sequence>MCPHVHPEEDEELVAAGVQAEQLDLEEAAAEAEVADAAERAEGQLAVTRVEITDIRAALAEARAAMAVPPAAPPADAVIHDIADDDAPEPGRFKCADDQFVLAASFETLAGNALRHQAWLVEEEAHTYAVAMARVYMCSDLDSLQWRGPSPVRVEQDNRKLAGAIASRDEVVAEAARDRARFHAQLAGLHAAAQAVKAAVAQAAVAEAEATSMARRIPWDSSLAEALERRRSQDEMSDRRRARPRSA</sequence>
<dbReference type="Proteomes" id="UP001231189">
    <property type="component" value="Unassembled WGS sequence"/>
</dbReference>
<reference evidence="2" key="1">
    <citation type="submission" date="2023-07" db="EMBL/GenBank/DDBJ databases">
        <title>A chromosome-level genome assembly of Lolium multiflorum.</title>
        <authorList>
            <person name="Chen Y."/>
            <person name="Copetti D."/>
            <person name="Kolliker R."/>
            <person name="Studer B."/>
        </authorList>
    </citation>
    <scope>NUCLEOTIDE SEQUENCE</scope>
    <source>
        <strain evidence="2">02402/16</strain>
        <tissue evidence="2">Leaf</tissue>
    </source>
</reference>